<feature type="domain" description="DUF418" evidence="2">
    <location>
        <begin position="228"/>
        <end position="383"/>
    </location>
</feature>
<feature type="transmembrane region" description="Helical" evidence="1">
    <location>
        <begin position="315"/>
        <end position="337"/>
    </location>
</feature>
<organism evidence="3 4">
    <name type="scientific">Metabacillus lacus</name>
    <dbReference type="NCBI Taxonomy" id="1983721"/>
    <lineage>
        <taxon>Bacteria</taxon>
        <taxon>Bacillati</taxon>
        <taxon>Bacillota</taxon>
        <taxon>Bacilli</taxon>
        <taxon>Bacillales</taxon>
        <taxon>Bacillaceae</taxon>
        <taxon>Metabacillus</taxon>
    </lineage>
</organism>
<dbReference type="Proteomes" id="UP000448867">
    <property type="component" value="Unassembled WGS sequence"/>
</dbReference>
<accession>A0A7X2LZF4</accession>
<feature type="transmembrane region" description="Helical" evidence="1">
    <location>
        <begin position="211"/>
        <end position="229"/>
    </location>
</feature>
<dbReference type="Pfam" id="PF04235">
    <property type="entry name" value="DUF418"/>
    <property type="match status" value="1"/>
</dbReference>
<keyword evidence="4" id="KW-1185">Reference proteome</keyword>
<dbReference type="RefSeq" id="WP_154306780.1">
    <property type="nucleotide sequence ID" value="NZ_WKKI01000006.1"/>
</dbReference>
<dbReference type="AlphaFoldDB" id="A0A7X2LZF4"/>
<feature type="transmembrane region" description="Helical" evidence="1">
    <location>
        <begin position="109"/>
        <end position="130"/>
    </location>
</feature>
<dbReference type="InterPro" id="IPR052529">
    <property type="entry name" value="Bact_Transport_Assoc"/>
</dbReference>
<feature type="transmembrane region" description="Helical" evidence="1">
    <location>
        <begin position="12"/>
        <end position="33"/>
    </location>
</feature>
<dbReference type="EMBL" id="WKKI01000006">
    <property type="protein sequence ID" value="MRX71644.1"/>
    <property type="molecule type" value="Genomic_DNA"/>
</dbReference>
<proteinExistence type="predicted"/>
<protein>
    <submittedName>
        <fullName evidence="3">DUF418 domain-containing protein</fullName>
    </submittedName>
</protein>
<feature type="transmembrane region" description="Helical" evidence="1">
    <location>
        <begin position="53"/>
        <end position="79"/>
    </location>
</feature>
<sequence>MEKKRIAELDIIRGFALFGILLVNMKSFSYPGLETMMLPGTFWTDHISIITEKLIGIFAQANFYTLFSFLFGLGTMILIKNARSRIESFLVMIVRRLLVLLAFGVFHAFFIWSGDILITYALLGFILLLFHKASPKVLSITALLLMMVPGILFFFLLQAVSLLEPEAGTSVLLYDEAAVETALAVYQSGTYSEIFQHRLGEWQLVNNAANAPFLFIAVFPMFLLGAALGKSDLLLQVKEKAALFKLWMMIALIVGLPLKIIPYWGDMEYSYLFLGEQIGGPAMAIFYFFAILLLCQQPFFKRILTPLGNVGRMSITNYLTQSVICTMIFYSYGLGLYGSLGPIWTVLLAAVIFTIQIFLSRLWLQTFQYGPVEWIWRQLTYWRKLPIKRNKPVYRKL</sequence>
<feature type="transmembrane region" description="Helical" evidence="1">
    <location>
        <begin position="137"/>
        <end position="157"/>
    </location>
</feature>
<dbReference type="PANTHER" id="PTHR30590">
    <property type="entry name" value="INNER MEMBRANE PROTEIN"/>
    <property type="match status" value="1"/>
</dbReference>
<name>A0A7X2LZF4_9BACI</name>
<keyword evidence="1" id="KW-0472">Membrane</keyword>
<reference evidence="3 4" key="1">
    <citation type="submission" date="2019-11" db="EMBL/GenBank/DDBJ databases">
        <title>Bacillus lacus genome.</title>
        <authorList>
            <person name="Allen C.J."/>
            <person name="Newman J.D."/>
        </authorList>
    </citation>
    <scope>NUCLEOTIDE SEQUENCE [LARGE SCALE GENOMIC DNA]</scope>
    <source>
        <strain evidence="3 4">KCTC 33946</strain>
    </source>
</reference>
<comment type="caution">
    <text evidence="3">The sequence shown here is derived from an EMBL/GenBank/DDBJ whole genome shotgun (WGS) entry which is preliminary data.</text>
</comment>
<evidence type="ECO:0000259" key="2">
    <source>
        <dbReference type="Pfam" id="PF04235"/>
    </source>
</evidence>
<dbReference type="InterPro" id="IPR007349">
    <property type="entry name" value="DUF418"/>
</dbReference>
<dbReference type="PANTHER" id="PTHR30590:SF2">
    <property type="entry name" value="INNER MEMBRANE PROTEIN"/>
    <property type="match status" value="1"/>
</dbReference>
<evidence type="ECO:0000256" key="1">
    <source>
        <dbReference type="SAM" id="Phobius"/>
    </source>
</evidence>
<feature type="transmembrane region" description="Helical" evidence="1">
    <location>
        <begin position="241"/>
        <end position="258"/>
    </location>
</feature>
<gene>
    <name evidence="3" type="ORF">GJU40_05580</name>
</gene>
<feature type="transmembrane region" description="Helical" evidence="1">
    <location>
        <begin position="86"/>
        <end position="103"/>
    </location>
</feature>
<evidence type="ECO:0000313" key="4">
    <source>
        <dbReference type="Proteomes" id="UP000448867"/>
    </source>
</evidence>
<feature type="transmembrane region" description="Helical" evidence="1">
    <location>
        <begin position="278"/>
        <end position="295"/>
    </location>
</feature>
<keyword evidence="1" id="KW-1133">Transmembrane helix</keyword>
<keyword evidence="1" id="KW-0812">Transmembrane</keyword>
<evidence type="ECO:0000313" key="3">
    <source>
        <dbReference type="EMBL" id="MRX71644.1"/>
    </source>
</evidence>
<feature type="transmembrane region" description="Helical" evidence="1">
    <location>
        <begin position="343"/>
        <end position="364"/>
    </location>
</feature>
<dbReference type="OrthoDB" id="9807744at2"/>